<organism evidence="1">
    <name type="scientific">Siphoviridae sp. ctICF6</name>
    <dbReference type="NCBI Taxonomy" id="2825427"/>
    <lineage>
        <taxon>Viruses</taxon>
        <taxon>Duplodnaviria</taxon>
        <taxon>Heunggongvirae</taxon>
        <taxon>Uroviricota</taxon>
        <taxon>Caudoviricetes</taxon>
    </lineage>
</organism>
<dbReference type="EMBL" id="BK016104">
    <property type="protein sequence ID" value="DAF95178.1"/>
    <property type="molecule type" value="Genomic_DNA"/>
</dbReference>
<evidence type="ECO:0000313" key="1">
    <source>
        <dbReference type="EMBL" id="DAF95178.1"/>
    </source>
</evidence>
<accession>A0A8S5ULB5</accession>
<reference evidence="1" key="1">
    <citation type="journal article" date="2021" name="Proc. Natl. Acad. Sci. U.S.A.">
        <title>A Catalog of Tens of Thousands of Viruses from Human Metagenomes Reveals Hidden Associations with Chronic Diseases.</title>
        <authorList>
            <person name="Tisza M.J."/>
            <person name="Buck C.B."/>
        </authorList>
    </citation>
    <scope>NUCLEOTIDE SEQUENCE</scope>
    <source>
        <strain evidence="1">CtICF6</strain>
    </source>
</reference>
<protein>
    <submittedName>
        <fullName evidence="1">Rsbr N terminal</fullName>
    </submittedName>
</protein>
<sequence length="65" mass="7723">MRDIRILSMMMRDENVPATFSIFDDDIVVATPTELDENEKDKLVKRFAERILQLGLSMYNWKEKD</sequence>
<proteinExistence type="predicted"/>
<name>A0A8S5ULB5_9CAUD</name>